<dbReference type="EMBL" id="MHOD01000014">
    <property type="protein sequence ID" value="OGZ58088.1"/>
    <property type="molecule type" value="Genomic_DNA"/>
</dbReference>
<dbReference type="Proteomes" id="UP000177932">
    <property type="component" value="Unassembled WGS sequence"/>
</dbReference>
<feature type="transmembrane region" description="Helical" evidence="1">
    <location>
        <begin position="20"/>
        <end position="39"/>
    </location>
</feature>
<reference evidence="2 3" key="1">
    <citation type="journal article" date="2016" name="Nat. Commun.">
        <title>Thousands of microbial genomes shed light on interconnected biogeochemical processes in an aquifer system.</title>
        <authorList>
            <person name="Anantharaman K."/>
            <person name="Brown C.T."/>
            <person name="Hug L.A."/>
            <person name="Sharon I."/>
            <person name="Castelle C.J."/>
            <person name="Probst A.J."/>
            <person name="Thomas B.C."/>
            <person name="Singh A."/>
            <person name="Wilkins M.J."/>
            <person name="Karaoz U."/>
            <person name="Brodie E.L."/>
            <person name="Williams K.H."/>
            <person name="Hubbard S.S."/>
            <person name="Banfield J.F."/>
        </authorList>
    </citation>
    <scope>NUCLEOTIDE SEQUENCE [LARGE SCALE GENOMIC DNA]</scope>
</reference>
<name>A0A1G2H826_9BACT</name>
<comment type="caution">
    <text evidence="2">The sequence shown here is derived from an EMBL/GenBank/DDBJ whole genome shotgun (WGS) entry which is preliminary data.</text>
</comment>
<gene>
    <name evidence="2" type="ORF">A2827_02585</name>
</gene>
<feature type="transmembrane region" description="Helical" evidence="1">
    <location>
        <begin position="45"/>
        <end position="64"/>
    </location>
</feature>
<protein>
    <recommendedName>
        <fullName evidence="4">PrgI family protein</fullName>
    </recommendedName>
</protein>
<evidence type="ECO:0000313" key="2">
    <source>
        <dbReference type="EMBL" id="OGZ58088.1"/>
    </source>
</evidence>
<accession>A0A1G2H826</accession>
<dbReference type="STRING" id="1802158.A2827_02585"/>
<sequence length="134" mass="15390">MQQFQVPQFLGREAQLLGPLTIKQTILVVIGGGALFLLWNILEVWLFFIIAPFILLVDLMLVFLKINGRPIIEFVGSIFSYLISPQIFIWQKIDIEKKPKARSREKFEVFEGDASSTTVRGIRELAKKIDRKTP</sequence>
<feature type="transmembrane region" description="Helical" evidence="1">
    <location>
        <begin position="71"/>
        <end position="90"/>
    </location>
</feature>
<evidence type="ECO:0000313" key="3">
    <source>
        <dbReference type="Proteomes" id="UP000177932"/>
    </source>
</evidence>
<proteinExistence type="predicted"/>
<keyword evidence="1" id="KW-0472">Membrane</keyword>
<keyword evidence="1" id="KW-0812">Transmembrane</keyword>
<organism evidence="2 3">
    <name type="scientific">Candidatus Spechtbacteria bacterium RIFCSPHIGHO2_01_FULL_43_30</name>
    <dbReference type="NCBI Taxonomy" id="1802158"/>
    <lineage>
        <taxon>Bacteria</taxon>
        <taxon>Candidatus Spechtiibacteriota</taxon>
    </lineage>
</organism>
<keyword evidence="1" id="KW-1133">Transmembrane helix</keyword>
<evidence type="ECO:0008006" key="4">
    <source>
        <dbReference type="Google" id="ProtNLM"/>
    </source>
</evidence>
<dbReference type="AlphaFoldDB" id="A0A1G2H826"/>
<evidence type="ECO:0000256" key="1">
    <source>
        <dbReference type="SAM" id="Phobius"/>
    </source>
</evidence>